<evidence type="ECO:0000256" key="1">
    <source>
        <dbReference type="SAM" id="SignalP"/>
    </source>
</evidence>
<keyword evidence="1" id="KW-0732">Signal</keyword>
<protein>
    <recommendedName>
        <fullName evidence="4">GerMN domain-containing protein</fullName>
    </recommendedName>
</protein>
<proteinExistence type="predicted"/>
<sequence>MKAVRALALLTSLFALSSCGIPTTGVVEAGGPASGIPPITRVYFVHGDTVVAVPRSIAYPSDPGAALRLLMLGPTSAEARKGLTTEVPGLPTSAPLPPPTAGEWRDLSSDAPAVTVNGDTLSVELPSGIGALRRLATRQLICTAAAAHHLGKPSAGPVTVRVASDSGWHAMGSDEDCPVP</sequence>
<evidence type="ECO:0000313" key="3">
    <source>
        <dbReference type="Proteomes" id="UP000235464"/>
    </source>
</evidence>
<feature type="chain" id="PRO_5039303859" description="GerMN domain-containing protein" evidence="1">
    <location>
        <begin position="18"/>
        <end position="180"/>
    </location>
</feature>
<gene>
    <name evidence="2" type="ORF">SCNRRL3882_3641</name>
</gene>
<reference evidence="3" key="1">
    <citation type="submission" date="2017-11" db="EMBL/GenBank/DDBJ databases">
        <authorList>
            <person name="Wibberg D."/>
        </authorList>
    </citation>
    <scope>NUCLEOTIDE SEQUENCE [LARGE SCALE GENOMIC DNA]</scope>
</reference>
<evidence type="ECO:0000313" key="2">
    <source>
        <dbReference type="EMBL" id="SOR80185.1"/>
    </source>
</evidence>
<dbReference type="EMBL" id="LT963352">
    <property type="protein sequence ID" value="SOR80185.1"/>
    <property type="molecule type" value="Genomic_DNA"/>
</dbReference>
<organism evidence="2 3">
    <name type="scientific">Streptomyces chartreusis NRRL 3882</name>
    <dbReference type="NCBI Taxonomy" id="1079985"/>
    <lineage>
        <taxon>Bacteria</taxon>
        <taxon>Bacillati</taxon>
        <taxon>Actinomycetota</taxon>
        <taxon>Actinomycetes</taxon>
        <taxon>Kitasatosporales</taxon>
        <taxon>Streptomycetaceae</taxon>
        <taxon>Streptomyces</taxon>
    </lineage>
</organism>
<dbReference type="Proteomes" id="UP000235464">
    <property type="component" value="Chromosome I"/>
</dbReference>
<name>A0A2N9BA20_STRCX</name>
<dbReference type="PROSITE" id="PS51257">
    <property type="entry name" value="PROKAR_LIPOPROTEIN"/>
    <property type="match status" value="1"/>
</dbReference>
<feature type="signal peptide" evidence="1">
    <location>
        <begin position="1"/>
        <end position="17"/>
    </location>
</feature>
<dbReference type="RefSeq" id="WP_010031982.1">
    <property type="nucleotide sequence ID" value="NZ_LT962942.1"/>
</dbReference>
<dbReference type="AlphaFoldDB" id="A0A2N9BA20"/>
<evidence type="ECO:0008006" key="4">
    <source>
        <dbReference type="Google" id="ProtNLM"/>
    </source>
</evidence>
<keyword evidence="3" id="KW-1185">Reference proteome</keyword>
<accession>A0A2N9BA20</accession>
<dbReference type="OrthoDB" id="3474228at2"/>